<accession>A0ABX9QYV4</accession>
<comment type="caution">
    <text evidence="2">The sequence shown here is derived from an EMBL/GenBank/DDBJ whole genome shotgun (WGS) entry which is preliminary data.</text>
</comment>
<keyword evidence="1" id="KW-1133">Transmembrane helix</keyword>
<keyword evidence="1" id="KW-0812">Transmembrane</keyword>
<evidence type="ECO:0000313" key="3">
    <source>
        <dbReference type="Proteomes" id="UP000271548"/>
    </source>
</evidence>
<name>A0ABX9QYV4_9ACTN</name>
<sequence>MMSFEDWHRTHPQDFDRACDALIAANRLDSGTPPVKPASTTMNLWTVLISAVIGAFLTLLGGEWKSRRDRQAQAAQALRGAAAAFAREGNAMVRTLTAPMAQADDSTYYAARDELASKLHEADTVRGSALSRTLLEEILSIKATAVVARWPDDAAARRARQQEAVQWLTAVVADAMRVAAVVQRPWPWRGPQSMARARQLGA</sequence>
<proteinExistence type="predicted"/>
<feature type="transmembrane region" description="Helical" evidence="1">
    <location>
        <begin position="42"/>
        <end position="61"/>
    </location>
</feature>
<keyword evidence="1" id="KW-0472">Membrane</keyword>
<evidence type="ECO:0000256" key="1">
    <source>
        <dbReference type="SAM" id="Phobius"/>
    </source>
</evidence>
<protein>
    <submittedName>
        <fullName evidence="2">Uncharacterized protein</fullName>
    </submittedName>
</protein>
<dbReference type="EMBL" id="RAZS01000010">
    <property type="protein sequence ID" value="RKN15669.1"/>
    <property type="molecule type" value="Genomic_DNA"/>
</dbReference>
<keyword evidence="3" id="KW-1185">Reference proteome</keyword>
<organism evidence="2 3">
    <name type="scientific">Micromonospora musae</name>
    <dbReference type="NCBI Taxonomy" id="1894970"/>
    <lineage>
        <taxon>Bacteria</taxon>
        <taxon>Bacillati</taxon>
        <taxon>Actinomycetota</taxon>
        <taxon>Actinomycetes</taxon>
        <taxon>Micromonosporales</taxon>
        <taxon>Micromonosporaceae</taxon>
        <taxon>Micromonospora</taxon>
    </lineage>
</organism>
<gene>
    <name evidence="2" type="ORF">D7147_24660</name>
</gene>
<evidence type="ECO:0000313" key="2">
    <source>
        <dbReference type="EMBL" id="RKN15669.1"/>
    </source>
</evidence>
<dbReference type="Proteomes" id="UP000271548">
    <property type="component" value="Unassembled WGS sequence"/>
</dbReference>
<reference evidence="2 3" key="1">
    <citation type="submission" date="2018-09" db="EMBL/GenBank/DDBJ databases">
        <title>Micromonospora sp. nov. MS1-9, isolated from a root of Musa sp.</title>
        <authorList>
            <person name="Kuncharoen N."/>
            <person name="Kudo T."/>
            <person name="Ohkuma M."/>
            <person name="Yuki M."/>
            <person name="Tanasupawat S."/>
        </authorList>
    </citation>
    <scope>NUCLEOTIDE SEQUENCE [LARGE SCALE GENOMIC DNA]</scope>
    <source>
        <strain evidence="2 3">NGC1-4</strain>
    </source>
</reference>